<evidence type="ECO:0000313" key="2">
    <source>
        <dbReference type="EMBL" id="KAK9104718.1"/>
    </source>
</evidence>
<feature type="compositionally biased region" description="Basic and acidic residues" evidence="1">
    <location>
        <begin position="1"/>
        <end position="10"/>
    </location>
</feature>
<name>A0AAP0F8R3_9MAGN</name>
<feature type="compositionally biased region" description="Basic and acidic residues" evidence="1">
    <location>
        <begin position="16"/>
        <end position="60"/>
    </location>
</feature>
<keyword evidence="3" id="KW-1185">Reference proteome</keyword>
<evidence type="ECO:0000313" key="3">
    <source>
        <dbReference type="Proteomes" id="UP001419268"/>
    </source>
</evidence>
<comment type="caution">
    <text evidence="2">The sequence shown here is derived from an EMBL/GenBank/DDBJ whole genome shotgun (WGS) entry which is preliminary data.</text>
</comment>
<evidence type="ECO:0000256" key="1">
    <source>
        <dbReference type="SAM" id="MobiDB-lite"/>
    </source>
</evidence>
<gene>
    <name evidence="2" type="ORF">Scep_021562</name>
</gene>
<reference evidence="2 3" key="1">
    <citation type="submission" date="2024-01" db="EMBL/GenBank/DDBJ databases">
        <title>Genome assemblies of Stephania.</title>
        <authorList>
            <person name="Yang L."/>
        </authorList>
    </citation>
    <scope>NUCLEOTIDE SEQUENCE [LARGE SCALE GENOMIC DNA]</scope>
    <source>
        <strain evidence="2">JXDWG</strain>
        <tissue evidence="2">Leaf</tissue>
    </source>
</reference>
<sequence length="84" mass="9867">MAIRRADGPDGQRAGEGQRIRGAFDADDQQRQRRGERRGATTRRRLLEMRRKERKEREDPCLENQNLGFETPSKARHNLQAQEH</sequence>
<feature type="region of interest" description="Disordered" evidence="1">
    <location>
        <begin position="1"/>
        <end position="84"/>
    </location>
</feature>
<dbReference type="AlphaFoldDB" id="A0AAP0F8R3"/>
<dbReference type="EMBL" id="JBBNAG010000009">
    <property type="protein sequence ID" value="KAK9104718.1"/>
    <property type="molecule type" value="Genomic_DNA"/>
</dbReference>
<accession>A0AAP0F8R3</accession>
<organism evidence="2 3">
    <name type="scientific">Stephania cephalantha</name>
    <dbReference type="NCBI Taxonomy" id="152367"/>
    <lineage>
        <taxon>Eukaryota</taxon>
        <taxon>Viridiplantae</taxon>
        <taxon>Streptophyta</taxon>
        <taxon>Embryophyta</taxon>
        <taxon>Tracheophyta</taxon>
        <taxon>Spermatophyta</taxon>
        <taxon>Magnoliopsida</taxon>
        <taxon>Ranunculales</taxon>
        <taxon>Menispermaceae</taxon>
        <taxon>Menispermoideae</taxon>
        <taxon>Cissampelideae</taxon>
        <taxon>Stephania</taxon>
    </lineage>
</organism>
<dbReference type="Proteomes" id="UP001419268">
    <property type="component" value="Unassembled WGS sequence"/>
</dbReference>
<protein>
    <submittedName>
        <fullName evidence="2">Uncharacterized protein</fullName>
    </submittedName>
</protein>
<proteinExistence type="predicted"/>